<keyword evidence="5" id="KW-0408">Iron</keyword>
<accession>A0A366EW00</accession>
<evidence type="ECO:0000256" key="4">
    <source>
        <dbReference type="ARBA" id="ARBA00022982"/>
    </source>
</evidence>
<evidence type="ECO:0000256" key="5">
    <source>
        <dbReference type="ARBA" id="ARBA00023004"/>
    </source>
</evidence>
<organism evidence="8 9">
    <name type="scientific">Roseiarcus fermentans</name>
    <dbReference type="NCBI Taxonomy" id="1473586"/>
    <lineage>
        <taxon>Bacteria</taxon>
        <taxon>Pseudomonadati</taxon>
        <taxon>Pseudomonadota</taxon>
        <taxon>Alphaproteobacteria</taxon>
        <taxon>Hyphomicrobiales</taxon>
        <taxon>Roseiarcaceae</taxon>
        <taxon>Roseiarcus</taxon>
    </lineage>
</organism>
<protein>
    <recommendedName>
        <fullName evidence="7">High potential iron-sulfur proteins family profile domain-containing protein</fullName>
    </recommendedName>
</protein>
<evidence type="ECO:0000259" key="7">
    <source>
        <dbReference type="PROSITE" id="PS51373"/>
    </source>
</evidence>
<evidence type="ECO:0000256" key="2">
    <source>
        <dbReference type="ARBA" id="ARBA00022485"/>
    </source>
</evidence>
<proteinExistence type="predicted"/>
<evidence type="ECO:0000256" key="1">
    <source>
        <dbReference type="ARBA" id="ARBA00022448"/>
    </source>
</evidence>
<sequence length="87" mass="9139">MSKHCESGQVSRRTVLLGAAGALPLVALGVTGAHAGKLSQASVNYQKEPHEGKHCSQCNFYIAPSSCKQVDGTIYPNGYCTLFVAKG</sequence>
<evidence type="ECO:0000256" key="6">
    <source>
        <dbReference type="ARBA" id="ARBA00023014"/>
    </source>
</evidence>
<dbReference type="Gene3D" id="4.10.490.10">
    <property type="entry name" value="High potential iron-sulphur protein"/>
    <property type="match status" value="1"/>
</dbReference>
<comment type="caution">
    <text evidence="8">The sequence shown here is derived from an EMBL/GenBank/DDBJ whole genome shotgun (WGS) entry which is preliminary data.</text>
</comment>
<dbReference type="GO" id="GO:0019646">
    <property type="term" value="P:aerobic electron transport chain"/>
    <property type="evidence" value="ECO:0007669"/>
    <property type="project" value="InterPro"/>
</dbReference>
<dbReference type="RefSeq" id="WP_113891817.1">
    <property type="nucleotide sequence ID" value="NZ_QNRK01000034.1"/>
</dbReference>
<keyword evidence="6" id="KW-0411">Iron-sulfur</keyword>
<dbReference type="GO" id="GO:0046872">
    <property type="term" value="F:metal ion binding"/>
    <property type="evidence" value="ECO:0007669"/>
    <property type="project" value="UniProtKB-KW"/>
</dbReference>
<dbReference type="InterPro" id="IPR036369">
    <property type="entry name" value="HIPIP_sf"/>
</dbReference>
<name>A0A366EW00_9HYPH</name>
<keyword evidence="1" id="KW-0813">Transport</keyword>
<keyword evidence="2" id="KW-0004">4Fe-4S</keyword>
<gene>
    <name evidence="8" type="ORF">DFR50_13428</name>
</gene>
<dbReference type="GO" id="GO:0051539">
    <property type="term" value="F:4 iron, 4 sulfur cluster binding"/>
    <property type="evidence" value="ECO:0007669"/>
    <property type="project" value="UniProtKB-KW"/>
</dbReference>
<evidence type="ECO:0000313" key="9">
    <source>
        <dbReference type="Proteomes" id="UP000253529"/>
    </source>
</evidence>
<dbReference type="OrthoDB" id="5334781at2"/>
<dbReference type="InterPro" id="IPR006311">
    <property type="entry name" value="TAT_signal"/>
</dbReference>
<dbReference type="PROSITE" id="PS51373">
    <property type="entry name" value="HIPIP"/>
    <property type="match status" value="1"/>
</dbReference>
<dbReference type="InterPro" id="IPR000170">
    <property type="entry name" value="High_potential_FeS_prot"/>
</dbReference>
<keyword evidence="9" id="KW-1185">Reference proteome</keyword>
<evidence type="ECO:0000313" key="8">
    <source>
        <dbReference type="EMBL" id="RBP05665.1"/>
    </source>
</evidence>
<feature type="domain" description="High potential iron-sulfur proteins family profile" evidence="7">
    <location>
        <begin position="26"/>
        <end position="87"/>
    </location>
</feature>
<keyword evidence="4" id="KW-0249">Electron transport</keyword>
<dbReference type="PROSITE" id="PS51318">
    <property type="entry name" value="TAT"/>
    <property type="match status" value="1"/>
</dbReference>
<reference evidence="8 9" key="1">
    <citation type="submission" date="2018-06" db="EMBL/GenBank/DDBJ databases">
        <title>Genomic Encyclopedia of Type Strains, Phase IV (KMG-IV): sequencing the most valuable type-strain genomes for metagenomic binning, comparative biology and taxonomic classification.</title>
        <authorList>
            <person name="Goeker M."/>
        </authorList>
    </citation>
    <scope>NUCLEOTIDE SEQUENCE [LARGE SCALE GENOMIC DNA]</scope>
    <source>
        <strain evidence="8 9">DSM 24875</strain>
    </source>
</reference>
<dbReference type="SUPFAM" id="SSF57652">
    <property type="entry name" value="HIPIP (high potential iron protein)"/>
    <property type="match status" value="1"/>
</dbReference>
<dbReference type="GO" id="GO:0009055">
    <property type="term" value="F:electron transfer activity"/>
    <property type="evidence" value="ECO:0007669"/>
    <property type="project" value="InterPro"/>
</dbReference>
<keyword evidence="3" id="KW-0479">Metal-binding</keyword>
<dbReference type="Proteomes" id="UP000253529">
    <property type="component" value="Unassembled WGS sequence"/>
</dbReference>
<evidence type="ECO:0000256" key="3">
    <source>
        <dbReference type="ARBA" id="ARBA00022723"/>
    </source>
</evidence>
<dbReference type="EMBL" id="QNRK01000034">
    <property type="protein sequence ID" value="RBP05665.1"/>
    <property type="molecule type" value="Genomic_DNA"/>
</dbReference>
<dbReference type="AlphaFoldDB" id="A0A366EW00"/>